<accession>A0A1E5IGH4</accession>
<sequence>MKLRRKIVFTTVFLFLSRVNVFAAGDKTYDKLKLIIDVMELINAKYISETDPENLVIGAIEGIVASLDPFSQYMEKSM</sequence>
<dbReference type="Pfam" id="PF22694">
    <property type="entry name" value="CtpB_N-like"/>
    <property type="match status" value="1"/>
</dbReference>
<organism evidence="3 4">
    <name type="scientific">Endomicrobium trichonymphae</name>
    <dbReference type="NCBI Taxonomy" id="1408204"/>
    <lineage>
        <taxon>Bacteria</taxon>
        <taxon>Pseudomonadati</taxon>
        <taxon>Elusimicrobiota</taxon>
        <taxon>Endomicrobiia</taxon>
        <taxon>Endomicrobiales</taxon>
        <taxon>Endomicrobiaceae</taxon>
        <taxon>Candidatus Endomicrobiellum</taxon>
    </lineage>
</organism>
<dbReference type="Proteomes" id="UP000095237">
    <property type="component" value="Unassembled WGS sequence"/>
</dbReference>
<name>A0A1E5IGH4_ENDTX</name>
<keyword evidence="1" id="KW-0732">Signal</keyword>
<evidence type="ECO:0000256" key="1">
    <source>
        <dbReference type="SAM" id="SignalP"/>
    </source>
</evidence>
<comment type="caution">
    <text evidence="3">The sequence shown here is derived from an EMBL/GenBank/DDBJ whole genome shotgun (WGS) entry which is preliminary data.</text>
</comment>
<feature type="chain" id="PRO_5009178936" description="Activating protease CtpA/B N-terminal domain-containing protein" evidence="1">
    <location>
        <begin position="24"/>
        <end position="78"/>
    </location>
</feature>
<feature type="signal peptide" evidence="1">
    <location>
        <begin position="1"/>
        <end position="23"/>
    </location>
</feature>
<feature type="domain" description="Activating protease CtpA/B N-terminal" evidence="2">
    <location>
        <begin position="27"/>
        <end position="76"/>
    </location>
</feature>
<dbReference type="InterPro" id="IPR055210">
    <property type="entry name" value="CtpA/B_N"/>
</dbReference>
<keyword evidence="4" id="KW-1185">Reference proteome</keyword>
<evidence type="ECO:0000313" key="3">
    <source>
        <dbReference type="EMBL" id="OEG69596.1"/>
    </source>
</evidence>
<proteinExistence type="predicted"/>
<reference evidence="3 4" key="1">
    <citation type="submission" date="2015-11" db="EMBL/GenBank/DDBJ databases">
        <title>Evidence for parallel genomic evolution in an endosymbiosis of termite gut flagellates.</title>
        <authorList>
            <person name="Zheng H."/>
        </authorList>
    </citation>
    <scope>NUCLEOTIDE SEQUENCE [LARGE SCALE GENOMIC DNA]</scope>
    <source>
        <strain evidence="3 4">CET450</strain>
    </source>
</reference>
<dbReference type="AlphaFoldDB" id="A0A1E5IGH4"/>
<evidence type="ECO:0000259" key="2">
    <source>
        <dbReference type="Pfam" id="PF22694"/>
    </source>
</evidence>
<evidence type="ECO:0000313" key="4">
    <source>
        <dbReference type="Proteomes" id="UP000095237"/>
    </source>
</evidence>
<protein>
    <recommendedName>
        <fullName evidence="2">Activating protease CtpA/B N-terminal domain-containing protein</fullName>
    </recommendedName>
</protein>
<dbReference type="EMBL" id="LNVX01000641">
    <property type="protein sequence ID" value="OEG69596.1"/>
    <property type="molecule type" value="Genomic_DNA"/>
</dbReference>
<gene>
    <name evidence="3" type="ORF">ATZ36_08615</name>
</gene>